<dbReference type="AlphaFoldDB" id="A0A4S3KQY5"/>
<evidence type="ECO:0000313" key="4">
    <source>
        <dbReference type="Proteomes" id="UP000307749"/>
    </source>
</evidence>
<feature type="compositionally biased region" description="Low complexity" evidence="1">
    <location>
        <begin position="202"/>
        <end position="218"/>
    </location>
</feature>
<dbReference type="Proteomes" id="UP000307749">
    <property type="component" value="Unassembled WGS sequence"/>
</dbReference>
<dbReference type="STRING" id="993689.GCA_002077135_00265"/>
<dbReference type="GO" id="GO:0006313">
    <property type="term" value="P:DNA transposition"/>
    <property type="evidence" value="ECO:0007669"/>
    <property type="project" value="InterPro"/>
</dbReference>
<dbReference type="GO" id="GO:0004803">
    <property type="term" value="F:transposase activity"/>
    <property type="evidence" value="ECO:0007669"/>
    <property type="project" value="InterPro"/>
</dbReference>
<name>A0A4S3KQY5_9GAMM</name>
<evidence type="ECO:0000313" key="3">
    <source>
        <dbReference type="EMBL" id="THD11360.1"/>
    </source>
</evidence>
<dbReference type="EMBL" id="MWQO01000014">
    <property type="protein sequence ID" value="THD11360.1"/>
    <property type="molecule type" value="Genomic_DNA"/>
</dbReference>
<evidence type="ECO:0000259" key="2">
    <source>
        <dbReference type="Pfam" id="PF01526"/>
    </source>
</evidence>
<feature type="domain" description="Tn3 transposase DDE" evidence="2">
    <location>
        <begin position="1"/>
        <end position="182"/>
    </location>
</feature>
<reference evidence="3 4" key="1">
    <citation type="submission" date="2017-02" db="EMBL/GenBank/DDBJ databases">
        <title>Whole genome sequencing of Metallibacterium scheffleri DSM 24874 (T).</title>
        <authorList>
            <person name="Kumar S."/>
            <person name="Patil P."/>
            <person name="Patil P.B."/>
        </authorList>
    </citation>
    <scope>NUCLEOTIDE SEQUENCE [LARGE SCALE GENOMIC DNA]</scope>
    <source>
        <strain evidence="3 4">DSM 24874</strain>
    </source>
</reference>
<gene>
    <name evidence="3" type="ORF">B1806_04380</name>
</gene>
<dbReference type="InterPro" id="IPR002513">
    <property type="entry name" value="Tn3_Tnp_DDE_dom"/>
</dbReference>
<dbReference type="Pfam" id="PF01526">
    <property type="entry name" value="DDE_Tnp_Tn3"/>
    <property type="match status" value="1"/>
</dbReference>
<comment type="caution">
    <text evidence="3">The sequence shown here is derived from an EMBL/GenBank/DDBJ whole genome shotgun (WGS) entry which is preliminary data.</text>
</comment>
<organism evidence="3 4">
    <name type="scientific">Metallibacterium scheffleri</name>
    <dbReference type="NCBI Taxonomy" id="993689"/>
    <lineage>
        <taxon>Bacteria</taxon>
        <taxon>Pseudomonadati</taxon>
        <taxon>Pseudomonadota</taxon>
        <taxon>Gammaproteobacteria</taxon>
        <taxon>Lysobacterales</taxon>
        <taxon>Rhodanobacteraceae</taxon>
        <taxon>Metallibacterium</taxon>
    </lineage>
</organism>
<evidence type="ECO:0000256" key="1">
    <source>
        <dbReference type="SAM" id="MobiDB-lite"/>
    </source>
</evidence>
<proteinExistence type="predicted"/>
<protein>
    <recommendedName>
        <fullName evidence="2">Tn3 transposase DDE domain-containing protein</fullName>
    </recommendedName>
</protein>
<feature type="region of interest" description="Disordered" evidence="1">
    <location>
        <begin position="183"/>
        <end position="218"/>
    </location>
</feature>
<feature type="compositionally biased region" description="Basic residues" evidence="1">
    <location>
        <begin position="183"/>
        <end position="201"/>
    </location>
</feature>
<accession>A0A4S3KQY5</accession>
<sequence length="218" mass="24523">MGTNMGLWKMAEVSGLSHASLLATARSFLRQETIRGANDAISNATAQLSAFHLFNIGNHLHSSSDGQRIETQIDTINARHSPKYFGMKKGVSVCTVVANHVPINGQVIGAHEHESHYVFDLLFNNTSEIKPEQHSTDTHGTNQVNFWVLHAFGYRFAPRYRDLRTKVDSLVSFKSPIAIHHHAHRAGIGHAQHRRRTRRGCRQQTQQQGRQQTPHGDR</sequence>
<keyword evidence="4" id="KW-1185">Reference proteome</keyword>